<dbReference type="GO" id="GO:0003676">
    <property type="term" value="F:nucleic acid binding"/>
    <property type="evidence" value="ECO:0007669"/>
    <property type="project" value="InterPro"/>
</dbReference>
<dbReference type="EMBL" id="CAJHUB010000664">
    <property type="protein sequence ID" value="CAD7671863.1"/>
    <property type="molecule type" value="Genomic_DNA"/>
</dbReference>
<dbReference type="PROSITE" id="PS51857">
    <property type="entry name" value="CSD_2"/>
    <property type="match status" value="1"/>
</dbReference>
<name>A0A811Y437_NYCPR</name>
<feature type="region of interest" description="Disordered" evidence="1">
    <location>
        <begin position="1"/>
        <end position="47"/>
    </location>
</feature>
<feature type="region of interest" description="Disordered" evidence="1">
    <location>
        <begin position="181"/>
        <end position="280"/>
    </location>
</feature>
<dbReference type="InterPro" id="IPR012340">
    <property type="entry name" value="NA-bd_OB-fold"/>
</dbReference>
<feature type="compositionally biased region" description="Polar residues" evidence="1">
    <location>
        <begin position="123"/>
        <end position="136"/>
    </location>
</feature>
<comment type="caution">
    <text evidence="3">The sequence shown here is derived from an EMBL/GenBank/DDBJ whole genome shotgun (WGS) entry which is preliminary data.</text>
</comment>
<dbReference type="SMART" id="SM00357">
    <property type="entry name" value="CSP"/>
    <property type="match status" value="1"/>
</dbReference>
<accession>A0A811Y437</accession>
<evidence type="ECO:0000259" key="2">
    <source>
        <dbReference type="PROSITE" id="PS51857"/>
    </source>
</evidence>
<dbReference type="Proteomes" id="UP000645828">
    <property type="component" value="Unassembled WGS sequence"/>
</dbReference>
<dbReference type="InterPro" id="IPR002059">
    <property type="entry name" value="CSP_DNA-bd"/>
</dbReference>
<sequence>MITETLNSEAENQQPPSPSLLPTPGLAPGAAGQGGAACGASHGRHLPDRDQKVITTNVFRTFVNCFNIRKGFGFINRNDTKEDISVHQPRDGETVECDVVEGKMGVDPANVPGLGGVPVKMPSTWQGTPLSYPQNYQDRESGEKNKGLKSTPEGQAQQCPLYCRLRTVPTLLMWRPYGCRHSAQEQGRPVRQSMNRGYRPRSCTGPPRQRQPREDGNKDDKENQEDEPKVSSHLSQYHRNFNYRHRCPENPNPQDGKETKAVDPPANTSSTPEAEQGRAE</sequence>
<feature type="compositionally biased region" description="Basic and acidic residues" evidence="1">
    <location>
        <begin position="137"/>
        <end position="146"/>
    </location>
</feature>
<feature type="compositionally biased region" description="Basic and acidic residues" evidence="1">
    <location>
        <begin position="211"/>
        <end position="230"/>
    </location>
</feature>
<dbReference type="PANTHER" id="PTHR11544">
    <property type="entry name" value="COLD SHOCK DOMAIN CONTAINING PROTEINS"/>
    <property type="match status" value="1"/>
</dbReference>
<dbReference type="InterPro" id="IPR011129">
    <property type="entry name" value="CSD"/>
</dbReference>
<gene>
    <name evidence="3" type="ORF">NYPRO_LOCUS4658</name>
</gene>
<organism evidence="3 4">
    <name type="scientific">Nyctereutes procyonoides</name>
    <name type="common">Raccoon dog</name>
    <name type="synonym">Canis procyonoides</name>
    <dbReference type="NCBI Taxonomy" id="34880"/>
    <lineage>
        <taxon>Eukaryota</taxon>
        <taxon>Metazoa</taxon>
        <taxon>Chordata</taxon>
        <taxon>Craniata</taxon>
        <taxon>Vertebrata</taxon>
        <taxon>Euteleostomi</taxon>
        <taxon>Mammalia</taxon>
        <taxon>Eutheria</taxon>
        <taxon>Laurasiatheria</taxon>
        <taxon>Carnivora</taxon>
        <taxon>Caniformia</taxon>
        <taxon>Canidae</taxon>
        <taxon>Nyctereutes</taxon>
    </lineage>
</organism>
<feature type="compositionally biased region" description="Polar residues" evidence="1">
    <location>
        <begin position="1"/>
        <end position="12"/>
    </location>
</feature>
<reference evidence="3" key="1">
    <citation type="submission" date="2020-12" db="EMBL/GenBank/DDBJ databases">
        <authorList>
            <consortium name="Molecular Ecology Group"/>
        </authorList>
    </citation>
    <scope>NUCLEOTIDE SEQUENCE</scope>
    <source>
        <strain evidence="3">TBG_1078</strain>
    </source>
</reference>
<feature type="domain" description="CSD" evidence="2">
    <location>
        <begin position="58"/>
        <end position="113"/>
    </location>
</feature>
<evidence type="ECO:0000313" key="4">
    <source>
        <dbReference type="Proteomes" id="UP000645828"/>
    </source>
</evidence>
<feature type="region of interest" description="Disordered" evidence="1">
    <location>
        <begin position="120"/>
        <end position="154"/>
    </location>
</feature>
<evidence type="ECO:0000256" key="1">
    <source>
        <dbReference type="SAM" id="MobiDB-lite"/>
    </source>
</evidence>
<dbReference type="Gene3D" id="2.40.50.140">
    <property type="entry name" value="Nucleic acid-binding proteins"/>
    <property type="match status" value="1"/>
</dbReference>
<evidence type="ECO:0000313" key="3">
    <source>
        <dbReference type="EMBL" id="CAD7671863.1"/>
    </source>
</evidence>
<dbReference type="AlphaFoldDB" id="A0A811Y437"/>
<dbReference type="Pfam" id="PF00313">
    <property type="entry name" value="CSD"/>
    <property type="match status" value="1"/>
</dbReference>
<protein>
    <submittedName>
        <fullName evidence="3">(raccoon dog) hypothetical protein</fullName>
    </submittedName>
</protein>
<keyword evidence="4" id="KW-1185">Reference proteome</keyword>
<dbReference type="InterPro" id="IPR050181">
    <property type="entry name" value="Cold_shock_domain"/>
</dbReference>
<dbReference type="SUPFAM" id="SSF50249">
    <property type="entry name" value="Nucleic acid-binding proteins"/>
    <property type="match status" value="1"/>
</dbReference>
<proteinExistence type="predicted"/>
<dbReference type="CDD" id="cd04458">
    <property type="entry name" value="CSP_CDS"/>
    <property type="match status" value="1"/>
</dbReference>